<dbReference type="RefSeq" id="WP_171438733.1">
    <property type="nucleotide sequence ID" value="NZ_JABFJV010000453.1"/>
</dbReference>
<dbReference type="Pfam" id="PF13448">
    <property type="entry name" value="DUF4114"/>
    <property type="match status" value="1"/>
</dbReference>
<keyword evidence="4" id="KW-1185">Reference proteome</keyword>
<evidence type="ECO:0000313" key="3">
    <source>
        <dbReference type="EMBL" id="NOK39324.1"/>
    </source>
</evidence>
<sequence>MRTLFQAFTALLVAVSSPVLADAPPQLCQDDLGKDKQGAFNIGPDGLSIDNNTIKLRGDGRLQLETNLKKLDVENITFPFDQRVTISYVYESAGASHALGYMYMDDVKARGYANNKGELVDLNGNGILDLHEALYNLTPDTDTILPNKYIGVSRRCNKTFTSGGFTYNHPELAMDKDCGEDFHYDPDVSDARPTTKDYTRANIATDWVGKQMALGQQWDNDLKKMVDNIDDPLDLSVDDASDRGVFSHIPNLLEPKAAANNYLGLGRMVFLLADDDSDKNVFRKLGPVDDGSNDNDGVPDYDVSMYDYSGLKRPSNPDPGVSVYDRTVDLGMIAGGKEIIFFAVVYYDTRHNLDNRTVAPCLKRKPYANNPKEDGKCLLHLKTSISVFFSKASWNLDQNFKDVYDTKKKTTNTVVAERNIGCDYSDACSGPTHKDACKLDNSSDKLCGWLDQATLNRLKTDDYGKLVMPKERVDIIRPGTKADGTVTDAALDRMNFMPHVIVGAPTTDPFRWILGFEDLNGGGDRDFNDIVFVINKENGGGAKSSTVSSDVMTNSLGPDFTITKVRFRRQDDIAPYATPGPPPTNIRSGCSKAPCWTEDPVGSNACTANGVLPTINYSIAVDCRVLDVNGVYQPNPTPSWIPV</sequence>
<keyword evidence="1" id="KW-0732">Signal</keyword>
<evidence type="ECO:0000256" key="1">
    <source>
        <dbReference type="SAM" id="SignalP"/>
    </source>
</evidence>
<organism evidence="3 4">
    <name type="scientific">Corallococcus exercitus</name>
    <dbReference type="NCBI Taxonomy" id="2316736"/>
    <lineage>
        <taxon>Bacteria</taxon>
        <taxon>Pseudomonadati</taxon>
        <taxon>Myxococcota</taxon>
        <taxon>Myxococcia</taxon>
        <taxon>Myxococcales</taxon>
        <taxon>Cystobacterineae</taxon>
        <taxon>Myxococcaceae</taxon>
        <taxon>Corallococcus</taxon>
    </lineage>
</organism>
<name>A0A7Y4NW57_9BACT</name>
<proteinExistence type="predicted"/>
<reference evidence="3 4" key="1">
    <citation type="submission" date="2020-05" db="EMBL/GenBank/DDBJ databases">
        <authorList>
            <person name="Whitworth D."/>
        </authorList>
    </citation>
    <scope>NUCLEOTIDE SEQUENCE [LARGE SCALE GENOMIC DNA]</scope>
    <source>
        <strain evidence="3 4">AB043B</strain>
    </source>
</reference>
<feature type="chain" id="PRO_5030529744" evidence="1">
    <location>
        <begin position="22"/>
        <end position="643"/>
    </location>
</feature>
<evidence type="ECO:0000313" key="4">
    <source>
        <dbReference type="Proteomes" id="UP000563426"/>
    </source>
</evidence>
<feature type="signal peptide" evidence="1">
    <location>
        <begin position="1"/>
        <end position="21"/>
    </location>
</feature>
<protein>
    <submittedName>
        <fullName evidence="3">DUF4114 domain-containing protein</fullName>
    </submittedName>
</protein>
<accession>A0A7Y4NW57</accession>
<comment type="caution">
    <text evidence="3">The sequence shown here is derived from an EMBL/GenBank/DDBJ whole genome shotgun (WGS) entry which is preliminary data.</text>
</comment>
<feature type="domain" description="DUF4114" evidence="2">
    <location>
        <begin position="509"/>
        <end position="535"/>
    </location>
</feature>
<dbReference type="EMBL" id="JABFJV010000453">
    <property type="protein sequence ID" value="NOK39324.1"/>
    <property type="molecule type" value="Genomic_DNA"/>
</dbReference>
<feature type="non-terminal residue" evidence="3">
    <location>
        <position position="643"/>
    </location>
</feature>
<dbReference type="Proteomes" id="UP000563426">
    <property type="component" value="Unassembled WGS sequence"/>
</dbReference>
<gene>
    <name evidence="3" type="ORF">HMI49_39755</name>
</gene>
<dbReference type="InterPro" id="IPR025193">
    <property type="entry name" value="DUF4114"/>
</dbReference>
<dbReference type="AlphaFoldDB" id="A0A7Y4NW57"/>
<evidence type="ECO:0000259" key="2">
    <source>
        <dbReference type="Pfam" id="PF13448"/>
    </source>
</evidence>